<dbReference type="AlphaFoldDB" id="A0A8X6NSE2"/>
<evidence type="ECO:0000313" key="1">
    <source>
        <dbReference type="EMBL" id="GFT32112.1"/>
    </source>
</evidence>
<proteinExistence type="predicted"/>
<accession>A0A8X6NSE2</accession>
<dbReference type="EMBL" id="BMAW01108047">
    <property type="protein sequence ID" value="GFT32112.1"/>
    <property type="molecule type" value="Genomic_DNA"/>
</dbReference>
<dbReference type="Proteomes" id="UP000887013">
    <property type="component" value="Unassembled WGS sequence"/>
</dbReference>
<keyword evidence="2" id="KW-1185">Reference proteome</keyword>
<dbReference type="OrthoDB" id="6433758at2759"/>
<reference evidence="1" key="1">
    <citation type="submission" date="2020-08" db="EMBL/GenBank/DDBJ databases">
        <title>Multicomponent nature underlies the extraordinary mechanical properties of spider dragline silk.</title>
        <authorList>
            <person name="Kono N."/>
            <person name="Nakamura H."/>
            <person name="Mori M."/>
            <person name="Yoshida Y."/>
            <person name="Ohtoshi R."/>
            <person name="Malay A.D."/>
            <person name="Moran D.A.P."/>
            <person name="Tomita M."/>
            <person name="Numata K."/>
            <person name="Arakawa K."/>
        </authorList>
    </citation>
    <scope>NUCLEOTIDE SEQUENCE</scope>
</reference>
<name>A0A8X6NSE2_NEPPI</name>
<comment type="caution">
    <text evidence="1">The sequence shown here is derived from an EMBL/GenBank/DDBJ whole genome shotgun (WGS) entry which is preliminary data.</text>
</comment>
<organism evidence="1 2">
    <name type="scientific">Nephila pilipes</name>
    <name type="common">Giant wood spider</name>
    <name type="synonym">Nephila maculata</name>
    <dbReference type="NCBI Taxonomy" id="299642"/>
    <lineage>
        <taxon>Eukaryota</taxon>
        <taxon>Metazoa</taxon>
        <taxon>Ecdysozoa</taxon>
        <taxon>Arthropoda</taxon>
        <taxon>Chelicerata</taxon>
        <taxon>Arachnida</taxon>
        <taxon>Araneae</taxon>
        <taxon>Araneomorphae</taxon>
        <taxon>Entelegynae</taxon>
        <taxon>Araneoidea</taxon>
        <taxon>Nephilidae</taxon>
        <taxon>Nephila</taxon>
    </lineage>
</organism>
<gene>
    <name evidence="1" type="ORF">NPIL_199231</name>
</gene>
<protein>
    <submittedName>
        <fullName evidence="1">Uncharacterized protein</fullName>
    </submittedName>
</protein>
<evidence type="ECO:0000313" key="2">
    <source>
        <dbReference type="Proteomes" id="UP000887013"/>
    </source>
</evidence>
<sequence length="106" mass="12071">MSHEDSATAISIARVSVKVPPFQRANQEIEVIIPRFKTDSAHNMLTRRKKAYVIFISSMQLGDRKPSRLLLQLRSKAGNRMTEELLKSLFLQSLLTHFAANIGYLE</sequence>